<reference evidence="1 2" key="1">
    <citation type="submission" date="2023-10" db="EMBL/GenBank/DDBJ databases">
        <title>Chromosome-scale genome assembly provides insights into flower coloration mechanisms of Canna indica.</title>
        <authorList>
            <person name="Li C."/>
        </authorList>
    </citation>
    <scope>NUCLEOTIDE SEQUENCE [LARGE SCALE GENOMIC DNA]</scope>
    <source>
        <tissue evidence="1">Flower</tissue>
    </source>
</reference>
<dbReference type="AlphaFoldDB" id="A0AAQ3JNQ1"/>
<dbReference type="Proteomes" id="UP001327560">
    <property type="component" value="Chromosome 1"/>
</dbReference>
<gene>
    <name evidence="1" type="ORF">Cni_G02151</name>
</gene>
<evidence type="ECO:0000313" key="1">
    <source>
        <dbReference type="EMBL" id="WOK93454.1"/>
    </source>
</evidence>
<dbReference type="PANTHER" id="PTHR31050">
    <property type="entry name" value="OS08G0413200 PROTEIN"/>
    <property type="match status" value="1"/>
</dbReference>
<protein>
    <submittedName>
        <fullName evidence="1">Uncharacterized protein</fullName>
    </submittedName>
</protein>
<dbReference type="EMBL" id="CP136890">
    <property type="protein sequence ID" value="WOK93454.1"/>
    <property type="molecule type" value="Genomic_DNA"/>
</dbReference>
<organism evidence="1 2">
    <name type="scientific">Canna indica</name>
    <name type="common">Indian-shot</name>
    <dbReference type="NCBI Taxonomy" id="4628"/>
    <lineage>
        <taxon>Eukaryota</taxon>
        <taxon>Viridiplantae</taxon>
        <taxon>Streptophyta</taxon>
        <taxon>Embryophyta</taxon>
        <taxon>Tracheophyta</taxon>
        <taxon>Spermatophyta</taxon>
        <taxon>Magnoliopsida</taxon>
        <taxon>Liliopsida</taxon>
        <taxon>Zingiberales</taxon>
        <taxon>Cannaceae</taxon>
        <taxon>Canna</taxon>
    </lineage>
</organism>
<proteinExistence type="predicted"/>
<sequence length="86" mass="10112">MMINSGGGRERVVKLSYPIWKRIKWEKSRVGCNGGRDENVERVEEYRGGAGGWKRFGCYVLVERFVLWRMDGSEVLMVDFRHNKKD</sequence>
<keyword evidence="2" id="KW-1185">Reference proteome</keyword>
<dbReference type="PANTHER" id="PTHR31050:SF3">
    <property type="entry name" value="OS08G0412800 PROTEIN"/>
    <property type="match status" value="1"/>
</dbReference>
<evidence type="ECO:0000313" key="2">
    <source>
        <dbReference type="Proteomes" id="UP001327560"/>
    </source>
</evidence>
<accession>A0AAQ3JNQ1</accession>
<name>A0AAQ3JNQ1_9LILI</name>